<gene>
    <name evidence="4" type="ORF">EV213_10920</name>
</gene>
<dbReference type="Pfam" id="PF02719">
    <property type="entry name" value="Polysacc_synt_2"/>
    <property type="match status" value="1"/>
</dbReference>
<comment type="caution">
    <text evidence="4">The sequence shown here is derived from an EMBL/GenBank/DDBJ whole genome shotgun (WGS) entry which is preliminary data.</text>
</comment>
<dbReference type="AlphaFoldDB" id="A0A4R6U1U9"/>
<dbReference type="InterPro" id="IPR051203">
    <property type="entry name" value="Polysaccharide_Synthase-Rel"/>
</dbReference>
<evidence type="ECO:0000256" key="1">
    <source>
        <dbReference type="ARBA" id="ARBA00007430"/>
    </source>
</evidence>
<dbReference type="PANTHER" id="PTHR43318:SF1">
    <property type="entry name" value="POLYSACCHARIDE BIOSYNTHESIS PROTEIN EPSC-RELATED"/>
    <property type="match status" value="1"/>
</dbReference>
<feature type="domain" description="Polysaccharide biosynthesis protein CapD-like" evidence="3">
    <location>
        <begin position="291"/>
        <end position="571"/>
    </location>
</feature>
<dbReference type="EMBL" id="SNYJ01000009">
    <property type="protein sequence ID" value="TDQ38653.1"/>
    <property type="molecule type" value="Genomic_DNA"/>
</dbReference>
<feature type="transmembrane region" description="Helical" evidence="2">
    <location>
        <begin position="104"/>
        <end position="123"/>
    </location>
</feature>
<dbReference type="Gene3D" id="3.40.50.720">
    <property type="entry name" value="NAD(P)-binding Rossmann-like Domain"/>
    <property type="match status" value="2"/>
</dbReference>
<keyword evidence="2" id="KW-1133">Transmembrane helix</keyword>
<protein>
    <submittedName>
        <fullName evidence="4">FlaA1/EpsC-like NDP-sugar epimerase</fullName>
    </submittedName>
</protein>
<dbReference type="InterPro" id="IPR003869">
    <property type="entry name" value="Polysac_CapD-like"/>
</dbReference>
<feature type="transmembrane region" description="Helical" evidence="2">
    <location>
        <begin position="9"/>
        <end position="28"/>
    </location>
</feature>
<dbReference type="CDD" id="cd05237">
    <property type="entry name" value="UDP_invert_4-6DH_SDR_e"/>
    <property type="match status" value="1"/>
</dbReference>
<evidence type="ECO:0000313" key="5">
    <source>
        <dbReference type="Proteomes" id="UP000295632"/>
    </source>
</evidence>
<dbReference type="InterPro" id="IPR036291">
    <property type="entry name" value="NAD(P)-bd_dom_sf"/>
</dbReference>
<sequence>MSKTIQKRLLVLIFFDSLIVSFSIYMSHFFLNPYVTAFDFMMLVSATALLFTHHLFSWIYKMYKKVWQYASLEELLGLIKVVSLSIGTTAIVQGIFFGEIYQRALIITWMLHILLLGGVRFMWRYYKTNSFKTRATSKKEKANDEKTKTKTIIIGAGSSGQMLARQIKKSADWRTELVGFVDDNERLHTLTISGYPVFGEIRHLTHFVEKYHVTHVVIAMPSASRERIKDIITLAQACVKNVQTLPMIEDIALGNISVKQIRDVSIEDLLGREPVELDITSISREIQGETILVTGAGGSIGSEICRQLLPFNPAKLVLLGHGENSIYAIHMELGALAVPTELVTVIADIQDKERMMDVMFTHQPAYVYHAAAHKHVPLMEENPREAVKNNVLGTRNVAEAAGMSGVKTFVLVSSDKAVNPTNVMGATKRLAEMVVQTMNQKSPTKFVAVRFGNVLGSRGSVIPLFKKQIEAGGPVTVTHPDMTRYFMTIPEASRLVLQAGALADGGEIFVLDMGESVKIVDLAKNLIRLSGFSVEEVGLTYTGIRPGEKMFEELLNEAEIDPNPVFPKIFVGRTVPFEFDQVETVVSDVNELEYGRLREILLGLANSKNTLEMSR</sequence>
<evidence type="ECO:0000259" key="3">
    <source>
        <dbReference type="Pfam" id="PF02719"/>
    </source>
</evidence>
<feature type="transmembrane region" description="Helical" evidence="2">
    <location>
        <begin position="40"/>
        <end position="63"/>
    </location>
</feature>
<dbReference type="OrthoDB" id="9803111at2"/>
<name>A0A4R6U1U9_9BACI</name>
<keyword evidence="2" id="KW-0472">Membrane</keyword>
<comment type="similarity">
    <text evidence="1">Belongs to the polysaccharide synthase family.</text>
</comment>
<dbReference type="SUPFAM" id="SSF51735">
    <property type="entry name" value="NAD(P)-binding Rossmann-fold domains"/>
    <property type="match status" value="2"/>
</dbReference>
<accession>A0A4R6U1U9</accession>
<reference evidence="4 5" key="1">
    <citation type="submission" date="2019-03" db="EMBL/GenBank/DDBJ databases">
        <title>Genomic Encyclopedia of Type Strains, Phase IV (KMG-IV): sequencing the most valuable type-strain genomes for metagenomic binning, comparative biology and taxonomic classification.</title>
        <authorList>
            <person name="Goeker M."/>
        </authorList>
    </citation>
    <scope>NUCLEOTIDE SEQUENCE [LARGE SCALE GENOMIC DNA]</scope>
    <source>
        <strain evidence="4 5">DSM 28697</strain>
    </source>
</reference>
<organism evidence="4 5">
    <name type="scientific">Aureibacillus halotolerans</name>
    <dbReference type="NCBI Taxonomy" id="1508390"/>
    <lineage>
        <taxon>Bacteria</taxon>
        <taxon>Bacillati</taxon>
        <taxon>Bacillota</taxon>
        <taxon>Bacilli</taxon>
        <taxon>Bacillales</taxon>
        <taxon>Bacillaceae</taxon>
        <taxon>Aureibacillus</taxon>
    </lineage>
</organism>
<feature type="transmembrane region" description="Helical" evidence="2">
    <location>
        <begin position="75"/>
        <end position="98"/>
    </location>
</feature>
<proteinExistence type="inferred from homology"/>
<evidence type="ECO:0000256" key="2">
    <source>
        <dbReference type="SAM" id="Phobius"/>
    </source>
</evidence>
<dbReference type="PANTHER" id="PTHR43318">
    <property type="entry name" value="UDP-N-ACETYLGLUCOSAMINE 4,6-DEHYDRATASE"/>
    <property type="match status" value="1"/>
</dbReference>
<keyword evidence="2" id="KW-0812">Transmembrane</keyword>
<evidence type="ECO:0000313" key="4">
    <source>
        <dbReference type="EMBL" id="TDQ38653.1"/>
    </source>
</evidence>
<dbReference type="Proteomes" id="UP000295632">
    <property type="component" value="Unassembled WGS sequence"/>
</dbReference>
<keyword evidence="5" id="KW-1185">Reference proteome</keyword>
<dbReference type="Pfam" id="PF13727">
    <property type="entry name" value="CoA_binding_3"/>
    <property type="match status" value="1"/>
</dbReference>
<dbReference type="RefSeq" id="WP_133580711.1">
    <property type="nucleotide sequence ID" value="NZ_SNYJ01000009.1"/>
</dbReference>